<sequence length="113" mass="11076">MNLPIRLSALAMLVALAGCGRDDAPAEGERRTAAGEVLGGTITDDMLPLDTVRSQSPSMASADGADDGEADEAAASSDATRPAASAGPVPAASPSPAPVETPEAGENATDTEG</sequence>
<comment type="caution">
    <text evidence="3">The sequence shown here is derived from an EMBL/GenBank/DDBJ whole genome shotgun (WGS) entry which is preliminary data.</text>
</comment>
<keyword evidence="4" id="KW-1185">Reference proteome</keyword>
<evidence type="ECO:0000256" key="1">
    <source>
        <dbReference type="SAM" id="MobiDB-lite"/>
    </source>
</evidence>
<gene>
    <name evidence="3" type="ORF">GRI40_11380</name>
</gene>
<dbReference type="PROSITE" id="PS51257">
    <property type="entry name" value="PROKAR_LIPOPROTEIN"/>
    <property type="match status" value="1"/>
</dbReference>
<organism evidence="3 4">
    <name type="scientific">Tsuneonella aeria</name>
    <dbReference type="NCBI Taxonomy" id="1837929"/>
    <lineage>
        <taxon>Bacteria</taxon>
        <taxon>Pseudomonadati</taxon>
        <taxon>Pseudomonadota</taxon>
        <taxon>Alphaproteobacteria</taxon>
        <taxon>Sphingomonadales</taxon>
        <taxon>Erythrobacteraceae</taxon>
        <taxon>Tsuneonella</taxon>
    </lineage>
</organism>
<reference evidence="3 4" key="1">
    <citation type="submission" date="2019-12" db="EMBL/GenBank/DDBJ databases">
        <title>Genomic-based taxomic classification of the family Erythrobacteraceae.</title>
        <authorList>
            <person name="Xu L."/>
        </authorList>
    </citation>
    <scope>NUCLEOTIDE SEQUENCE [LARGE SCALE GENOMIC DNA]</scope>
    <source>
        <strain evidence="3 4">100921-2</strain>
    </source>
</reference>
<evidence type="ECO:0000256" key="2">
    <source>
        <dbReference type="SAM" id="SignalP"/>
    </source>
</evidence>
<feature type="chain" id="PRO_5026328968" description="Argininosuccinate lyase" evidence="2">
    <location>
        <begin position="18"/>
        <end position="113"/>
    </location>
</feature>
<name>A0A6I4TGR4_9SPHN</name>
<feature type="signal peptide" evidence="2">
    <location>
        <begin position="1"/>
        <end position="17"/>
    </location>
</feature>
<keyword evidence="2" id="KW-0732">Signal</keyword>
<dbReference type="RefSeq" id="WP_160611700.1">
    <property type="nucleotide sequence ID" value="NZ_WTZA01000002.1"/>
</dbReference>
<dbReference type="OrthoDB" id="7511418at2"/>
<feature type="region of interest" description="Disordered" evidence="1">
    <location>
        <begin position="21"/>
        <end position="113"/>
    </location>
</feature>
<evidence type="ECO:0000313" key="3">
    <source>
        <dbReference type="EMBL" id="MXO75817.1"/>
    </source>
</evidence>
<evidence type="ECO:0000313" key="4">
    <source>
        <dbReference type="Proteomes" id="UP000439522"/>
    </source>
</evidence>
<protein>
    <recommendedName>
        <fullName evidence="5">Argininosuccinate lyase</fullName>
    </recommendedName>
</protein>
<proteinExistence type="predicted"/>
<dbReference type="Proteomes" id="UP000439522">
    <property type="component" value="Unassembled WGS sequence"/>
</dbReference>
<feature type="compositionally biased region" description="Basic and acidic residues" evidence="1">
    <location>
        <begin position="21"/>
        <end position="33"/>
    </location>
</feature>
<feature type="compositionally biased region" description="Low complexity" evidence="1">
    <location>
        <begin position="73"/>
        <end position="90"/>
    </location>
</feature>
<accession>A0A6I4TGR4</accession>
<evidence type="ECO:0008006" key="5">
    <source>
        <dbReference type="Google" id="ProtNLM"/>
    </source>
</evidence>
<dbReference type="EMBL" id="WTZA01000002">
    <property type="protein sequence ID" value="MXO75817.1"/>
    <property type="molecule type" value="Genomic_DNA"/>
</dbReference>
<dbReference type="AlphaFoldDB" id="A0A6I4TGR4"/>